<comment type="caution">
    <text evidence="8">The sequence shown here is derived from an EMBL/GenBank/DDBJ whole genome shotgun (WGS) entry which is preliminary data.</text>
</comment>
<evidence type="ECO:0000313" key="13">
    <source>
        <dbReference type="EMBL" id="PIY99852.1"/>
    </source>
</evidence>
<dbReference type="AlphaFoldDB" id="A0A2G9LJF0"/>
<evidence type="ECO:0000313" key="16">
    <source>
        <dbReference type="Proteomes" id="UP000228874"/>
    </source>
</evidence>
<dbReference type="EMBL" id="PCUF01000010">
    <property type="protein sequence ID" value="PIN66651.1"/>
    <property type="molecule type" value="Genomic_DNA"/>
</dbReference>
<evidence type="ECO:0000259" key="6">
    <source>
        <dbReference type="SMART" id="SM00382"/>
    </source>
</evidence>
<evidence type="ECO:0000313" key="18">
    <source>
        <dbReference type="Proteomes" id="UP000229789"/>
    </source>
</evidence>
<dbReference type="PROSITE" id="PS00674">
    <property type="entry name" value="AAA"/>
    <property type="match status" value="2"/>
</dbReference>
<protein>
    <recommendedName>
        <fullName evidence="19">ATPase</fullName>
    </recommendedName>
</protein>
<dbReference type="Proteomes" id="UP000228874">
    <property type="component" value="Unassembled WGS sequence"/>
</dbReference>
<dbReference type="InterPro" id="IPR029067">
    <property type="entry name" value="CDC48_domain_2-like_sf"/>
</dbReference>
<evidence type="ECO:0000313" key="11">
    <source>
        <dbReference type="EMBL" id="PIV89922.1"/>
    </source>
</evidence>
<organism evidence="8 18">
    <name type="scientific">Huberarchaeum crystalense</name>
    <dbReference type="NCBI Taxonomy" id="2014257"/>
    <lineage>
        <taxon>Archaea</taxon>
        <taxon>Candidatus Huberarchaeota</taxon>
        <taxon>Candidatus Huberarchaeia</taxon>
        <taxon>Candidatus Huberarchaeales</taxon>
        <taxon>Candidatus Huberarchaeaceae</taxon>
        <taxon>Candidatus Huberarchaeum</taxon>
    </lineage>
</organism>
<keyword evidence="3" id="KW-0547">Nucleotide-binding</keyword>
<gene>
    <name evidence="15" type="ORF">CO072_00710</name>
    <name evidence="14" type="ORF">CO124_00720</name>
    <name evidence="10" type="ORF">COS22_01415</name>
    <name evidence="9" type="ORF">COS45_01250</name>
    <name evidence="11" type="ORF">COW47_00035</name>
    <name evidence="8" type="ORF">COW69_01025</name>
    <name evidence="13" type="ORF">COY63_01245</name>
    <name evidence="12" type="ORF">COZ66_00230</name>
</gene>
<evidence type="ECO:0000256" key="2">
    <source>
        <dbReference type="ARBA" id="ARBA00022737"/>
    </source>
</evidence>
<accession>A0A2H9P8L7</accession>
<dbReference type="FunFam" id="3.40.50.300:FF:000012">
    <property type="entry name" value="Transitional endoplasmic reticulum ATPase"/>
    <property type="match status" value="1"/>
</dbReference>
<evidence type="ECO:0000256" key="5">
    <source>
        <dbReference type="SAM" id="MobiDB-lite"/>
    </source>
</evidence>
<feature type="domain" description="AAA+ ATPase" evidence="6">
    <location>
        <begin position="506"/>
        <end position="645"/>
    </location>
</feature>
<feature type="domain" description="CDC48 N-terminal subdomain" evidence="7">
    <location>
        <begin position="9"/>
        <end position="92"/>
    </location>
</feature>
<dbReference type="Pfam" id="PF00004">
    <property type="entry name" value="AAA"/>
    <property type="match status" value="2"/>
</dbReference>
<dbReference type="EMBL" id="PFSX01000020">
    <property type="protein sequence ID" value="PJC01582.1"/>
    <property type="molecule type" value="Genomic_DNA"/>
</dbReference>
<keyword evidence="2" id="KW-0677">Repeat</keyword>
<proteinExistence type="inferred from homology"/>
<dbReference type="EMBL" id="PETW01000025">
    <property type="protein sequence ID" value="PIV46423.1"/>
    <property type="molecule type" value="Genomic_DNA"/>
</dbReference>
<dbReference type="EMBL" id="PFIH01000008">
    <property type="protein sequence ID" value="PIX28276.1"/>
    <property type="molecule type" value="Genomic_DNA"/>
</dbReference>
<evidence type="ECO:0000313" key="8">
    <source>
        <dbReference type="EMBL" id="PIN66651.1"/>
    </source>
</evidence>
<evidence type="ECO:0008006" key="19">
    <source>
        <dbReference type="Google" id="ProtNLM"/>
    </source>
</evidence>
<dbReference type="InterPro" id="IPR050168">
    <property type="entry name" value="AAA_ATPase_domain"/>
</dbReference>
<dbReference type="EMBL" id="PFUW01000014">
    <property type="protein sequence ID" value="PJB04209.1"/>
    <property type="molecule type" value="Genomic_DNA"/>
</dbReference>
<accession>A0A2H9MND9</accession>
<dbReference type="Proteomes" id="UP000230713">
    <property type="component" value="Unassembled WGS sequence"/>
</dbReference>
<dbReference type="InterPro" id="IPR041569">
    <property type="entry name" value="AAA_lid_3"/>
</dbReference>
<dbReference type="InterPro" id="IPR003338">
    <property type="entry name" value="CDC4_N-term_subdom"/>
</dbReference>
<dbReference type="SUPFAM" id="SSF50692">
    <property type="entry name" value="ADC-like"/>
    <property type="match status" value="1"/>
</dbReference>
<dbReference type="GO" id="GO:0005737">
    <property type="term" value="C:cytoplasm"/>
    <property type="evidence" value="ECO:0007669"/>
    <property type="project" value="UniProtKB-ARBA"/>
</dbReference>
<evidence type="ECO:0000259" key="7">
    <source>
        <dbReference type="SMART" id="SM01073"/>
    </source>
</evidence>
<dbReference type="Proteomes" id="UP000228888">
    <property type="component" value="Unassembled WGS sequence"/>
</dbReference>
<evidence type="ECO:0000313" key="10">
    <source>
        <dbReference type="EMBL" id="PIV46423.1"/>
    </source>
</evidence>
<dbReference type="SMART" id="SM00382">
    <property type="entry name" value="AAA"/>
    <property type="match status" value="2"/>
</dbReference>
<dbReference type="Gene3D" id="1.10.8.60">
    <property type="match status" value="2"/>
</dbReference>
<reference evidence="8 18" key="2">
    <citation type="submission" date="2017-09" db="EMBL/GenBank/DDBJ databases">
        <title>Depth-based differentiation of microbial function through sediment-hosted aquifers and enrichment of novel symbionts in the deep terrestrial subsurface.</title>
        <authorList>
            <person name="Probst A.J."/>
            <person name="Ladd B."/>
            <person name="Jarett J.K."/>
            <person name="Geller-Mcgrath D.E."/>
            <person name="Sieber C.M."/>
            <person name="Emerson J.B."/>
            <person name="Anantharaman K."/>
            <person name="Thomas B.C."/>
            <person name="Malmstrom R."/>
            <person name="Stieglmeier M."/>
            <person name="Klingl A."/>
            <person name="Woyke T."/>
            <person name="Ryan C.M."/>
            <person name="Banfield J.F."/>
        </authorList>
    </citation>
    <scope>NUCLEOTIDE SEQUENCE [LARGE SCALE GENOMIC DNA]</scope>
    <source>
        <strain evidence="10">CG02_land_8_20_14_3_00_31_209</strain>
        <strain evidence="9">CG03_land_8_20_14_0_80_31_114</strain>
        <strain evidence="11">CG17_big_fil_post_rev_8_21_14_2_50_31_73</strain>
        <strain evidence="8">CG18_big_fil_WC_8_21_14_2_50_31_19</strain>
        <strain evidence="13">CG_4_10_14_0_8_um_filter_31_133</strain>
        <strain evidence="12">CG_4_8_14_3_um_filter</strain>
        <strain evidence="15">CG_4_9_14_0_8_um_filter_31_21</strain>
        <strain evidence="14">CG_4_9_14_3_um_filter_31_125</strain>
    </source>
</reference>
<dbReference type="SUPFAM" id="SSF52540">
    <property type="entry name" value="P-loop containing nucleoside triphosphate hydrolases"/>
    <property type="match status" value="2"/>
</dbReference>
<dbReference type="GO" id="GO:0005524">
    <property type="term" value="F:ATP binding"/>
    <property type="evidence" value="ECO:0007669"/>
    <property type="project" value="UniProtKB-KW"/>
</dbReference>
<evidence type="ECO:0000256" key="1">
    <source>
        <dbReference type="ARBA" id="ARBA00009833"/>
    </source>
</evidence>
<dbReference type="SMART" id="SM01073">
    <property type="entry name" value="CDC48_N"/>
    <property type="match status" value="1"/>
</dbReference>
<dbReference type="InterPro" id="IPR027417">
    <property type="entry name" value="P-loop_NTPase"/>
</dbReference>
<dbReference type="SUPFAM" id="SSF54585">
    <property type="entry name" value="Cdc48 domain 2-like"/>
    <property type="match status" value="1"/>
</dbReference>
<dbReference type="InterPro" id="IPR003960">
    <property type="entry name" value="ATPase_AAA_CS"/>
</dbReference>
<feature type="region of interest" description="Disordered" evidence="5">
    <location>
        <begin position="745"/>
        <end position="776"/>
    </location>
</feature>
<dbReference type="CDD" id="cd19511">
    <property type="entry name" value="RecA-like_CDC48_r2-like"/>
    <property type="match status" value="1"/>
</dbReference>
<dbReference type="FunFam" id="3.40.50.300:FF:000018">
    <property type="entry name" value="Cell division control 48"/>
    <property type="match status" value="1"/>
</dbReference>
<keyword evidence="4" id="KW-0067">ATP-binding</keyword>
<evidence type="ECO:0000313" key="9">
    <source>
        <dbReference type="EMBL" id="PIV13743.1"/>
    </source>
</evidence>
<accession>A0A2H9M2G2</accession>
<dbReference type="PANTHER" id="PTHR23077:SF171">
    <property type="entry name" value="NUCLEAR VALOSIN-CONTAINING PROTEIN-LIKE"/>
    <property type="match status" value="1"/>
</dbReference>
<accession>A0A2H9M7E8</accession>
<name>A0A2G9LJF0_HUBC1</name>
<dbReference type="NCBIfam" id="TIGR01243">
    <property type="entry name" value="CDC48"/>
    <property type="match status" value="1"/>
</dbReference>
<dbReference type="InterPro" id="IPR003593">
    <property type="entry name" value="AAA+_ATPase"/>
</dbReference>
<evidence type="ECO:0000313" key="12">
    <source>
        <dbReference type="EMBL" id="PIX28276.1"/>
    </source>
</evidence>
<dbReference type="FunFam" id="1.10.8.60:FF:000057">
    <property type="entry name" value="AAA family ATPase, CDC48 subfamily"/>
    <property type="match status" value="1"/>
</dbReference>
<evidence type="ECO:0000256" key="4">
    <source>
        <dbReference type="ARBA" id="ARBA00022840"/>
    </source>
</evidence>
<dbReference type="Proteomes" id="UP000228989">
    <property type="component" value="Unassembled WGS sequence"/>
</dbReference>
<reference evidence="16 17" key="1">
    <citation type="submission" date="2017-09" db="EMBL/GenBank/DDBJ databases">
        <title>Depth-based differentiation of microbial function through sediment-hosted aquifers and enrichment of novel symbionts in the deep terrestrial subsurface.</title>
        <authorList>
            <person name="Probst A.J."/>
            <person name="Ladd B."/>
            <person name="Jarett J.K."/>
            <person name="Geller-Mcgrath D.E."/>
            <person name="Sieber C.M.K."/>
            <person name="Emerson J.B."/>
            <person name="Anantharaman K."/>
            <person name="Thomas B.C."/>
            <person name="Malmstrom R."/>
            <person name="Stieglmeier M."/>
            <person name="Klingl A."/>
            <person name="Woyke T."/>
            <person name="Ryan C.M."/>
            <person name="Banfield J.F."/>
        </authorList>
    </citation>
    <scope>NUCLEOTIDE SEQUENCE [LARGE SCALE GENOMIC DNA]</scope>
</reference>
<dbReference type="FunFam" id="1.10.8.60:FF:000038">
    <property type="entry name" value="spermatogenesis-associated protein 5-like protein 1"/>
    <property type="match status" value="1"/>
</dbReference>
<dbReference type="EMBL" id="PEUT01000032">
    <property type="protein sequence ID" value="PIV13743.1"/>
    <property type="molecule type" value="Genomic_DNA"/>
</dbReference>
<evidence type="ECO:0000313" key="17">
    <source>
        <dbReference type="Proteomes" id="UP000228888"/>
    </source>
</evidence>
<dbReference type="Proteomes" id="UP000230477">
    <property type="component" value="Unassembled WGS sequence"/>
</dbReference>
<dbReference type="InterPro" id="IPR009010">
    <property type="entry name" value="Asp_de-COase-like_dom_sf"/>
</dbReference>
<dbReference type="GO" id="GO:0016887">
    <property type="term" value="F:ATP hydrolysis activity"/>
    <property type="evidence" value="ECO:0007669"/>
    <property type="project" value="InterPro"/>
</dbReference>
<dbReference type="EMBL" id="PFFF01000001">
    <property type="protein sequence ID" value="PIV89922.1"/>
    <property type="molecule type" value="Genomic_DNA"/>
</dbReference>
<dbReference type="Pfam" id="PF17862">
    <property type="entry name" value="AAA_lid_3"/>
    <property type="match status" value="2"/>
</dbReference>
<evidence type="ECO:0000256" key="3">
    <source>
        <dbReference type="ARBA" id="ARBA00022741"/>
    </source>
</evidence>
<dbReference type="Proteomes" id="UP000231232">
    <property type="component" value="Unassembled WGS sequence"/>
</dbReference>
<comment type="similarity">
    <text evidence="1">Belongs to the AAA ATPase family. CDC48 subfamily.</text>
</comment>
<dbReference type="EMBL" id="PFMG01000026">
    <property type="protein sequence ID" value="PIY99852.1"/>
    <property type="molecule type" value="Genomic_DNA"/>
</dbReference>
<dbReference type="Gene3D" id="2.40.40.20">
    <property type="match status" value="1"/>
</dbReference>
<dbReference type="FunFam" id="2.40.40.20:FF:000007">
    <property type="entry name" value="AAA family ATPase"/>
    <property type="match status" value="1"/>
</dbReference>
<sequence>MGKEKKEITLTVIEALPSDIGLGIVRITKGNLDKLDVKERDTVLLKGKSETVAVVMKASLGQDENIARLDGALRKKANVSIGEKVIIQKVKIGPAKKVILTPLNKRVRINLSNNDLKRALIGSAFKMGEVLTLRMRQQMPDMAFFGGFFDEEQQSFGEVKYAVVFTDPKFIPVKITEETRLEVDINAKIEVSKDLEVTYDDLGGLKNEIQKIREMVELPMRHPELFERLGISPPKGVLLFGPPGTGKTMLAKAVASESNTSFFSINGPEIFDKFYGESEKKLREIFDEAQKKAPSIIFIDEVDAIASSREETHGEVEKRLVSQLLTIMDGLKSRGNVVVIAATNRPDSLDTALRRPGRFDRELEIGVPDDNGRKEILEVHTRSLPLSKDFKMDDLVIRTQGFVGADLASLVREAAMACIRDVLPKIDLKQEIVPVEILKNLKIEKRHFEEAFKFVHPSALRDVAVEIPHVRWSDIGGLEEAKETLKEVVDWPLRHPEAFERLGISPPKGVLLFGPPGTGKTMLAKAVANESRANFISIKGPELLSKWVGESEAGVRKIFKKARQVAPCIVFFDEFDSLARQRGSGFGCGSEVTEKVVNQILTELDGIESLNKVVVIAATNRPDLVDDSLLRPGRIEKFLYLGVPDESTRKEIFTVHTQKMPLSKDVDINQLAKQTKEYVGADIEAICREAALTALRSNINAKQITGDNFKTAMAKVRKTLDEQSKRLYNSYCSRFVEKVEKETEQEQTSKEIGIKTKPKEKNDIEDSEDILIKDKDDDSNITGKAVYTVKNPQKKE</sequence>
<accession>A0A2H9RDC2</accession>
<dbReference type="Pfam" id="PF02359">
    <property type="entry name" value="CDC48_N"/>
    <property type="match status" value="1"/>
</dbReference>
<accession>A0A2G9LJF0</accession>
<dbReference type="PANTHER" id="PTHR23077">
    <property type="entry name" value="AAA-FAMILY ATPASE"/>
    <property type="match status" value="1"/>
</dbReference>
<dbReference type="InterPro" id="IPR005938">
    <property type="entry name" value="AAA_ATPase_CDC48"/>
</dbReference>
<accession>A0A2H9N307</accession>
<evidence type="ECO:0000313" key="14">
    <source>
        <dbReference type="EMBL" id="PJB04209.1"/>
    </source>
</evidence>
<dbReference type="InterPro" id="IPR003959">
    <property type="entry name" value="ATPase_AAA_core"/>
</dbReference>
<feature type="domain" description="AAA+ ATPase" evidence="6">
    <location>
        <begin position="233"/>
        <end position="369"/>
    </location>
</feature>
<dbReference type="Proteomes" id="UP000229789">
    <property type="component" value="Unassembled WGS sequence"/>
</dbReference>
<accession>A0A2H9QSN1</accession>
<dbReference type="Gene3D" id="3.40.50.300">
    <property type="entry name" value="P-loop containing nucleotide triphosphate hydrolases"/>
    <property type="match status" value="2"/>
</dbReference>
<dbReference type="Proteomes" id="UP000231449">
    <property type="component" value="Unassembled WGS sequence"/>
</dbReference>
<evidence type="ECO:0000313" key="15">
    <source>
        <dbReference type="EMBL" id="PJC01582.1"/>
    </source>
</evidence>